<keyword evidence="1" id="KW-0812">Transmembrane</keyword>
<gene>
    <name evidence="2" type="ORF">GQ55_1G243500</name>
</gene>
<dbReference type="AlphaFoldDB" id="A0A2T7F712"/>
<evidence type="ECO:0000313" key="3">
    <source>
        <dbReference type="Proteomes" id="UP000244336"/>
    </source>
</evidence>
<organism evidence="2 3">
    <name type="scientific">Panicum hallii var. hallii</name>
    <dbReference type="NCBI Taxonomy" id="1504633"/>
    <lineage>
        <taxon>Eukaryota</taxon>
        <taxon>Viridiplantae</taxon>
        <taxon>Streptophyta</taxon>
        <taxon>Embryophyta</taxon>
        <taxon>Tracheophyta</taxon>
        <taxon>Spermatophyta</taxon>
        <taxon>Magnoliopsida</taxon>
        <taxon>Liliopsida</taxon>
        <taxon>Poales</taxon>
        <taxon>Poaceae</taxon>
        <taxon>PACMAD clade</taxon>
        <taxon>Panicoideae</taxon>
        <taxon>Panicodae</taxon>
        <taxon>Paniceae</taxon>
        <taxon>Panicinae</taxon>
        <taxon>Panicum</taxon>
        <taxon>Panicum sect. Panicum</taxon>
    </lineage>
</organism>
<dbReference type="Gramene" id="PUZ75866">
    <property type="protein sequence ID" value="PUZ75866"/>
    <property type="gene ID" value="GQ55_1G243500"/>
</dbReference>
<keyword evidence="3" id="KW-1185">Reference proteome</keyword>
<accession>A0A2T7F712</accession>
<keyword evidence="1" id="KW-1133">Transmembrane helix</keyword>
<proteinExistence type="predicted"/>
<keyword evidence="1" id="KW-0472">Membrane</keyword>
<dbReference type="Proteomes" id="UP000244336">
    <property type="component" value="Chromosome 1"/>
</dbReference>
<dbReference type="EMBL" id="CM009749">
    <property type="protein sequence ID" value="PUZ75866.1"/>
    <property type="molecule type" value="Genomic_DNA"/>
</dbReference>
<evidence type="ECO:0000313" key="2">
    <source>
        <dbReference type="EMBL" id="PUZ75866.1"/>
    </source>
</evidence>
<feature type="transmembrane region" description="Helical" evidence="1">
    <location>
        <begin position="21"/>
        <end position="42"/>
    </location>
</feature>
<protein>
    <submittedName>
        <fullName evidence="2">Uncharacterized protein</fullName>
    </submittedName>
</protein>
<evidence type="ECO:0000256" key="1">
    <source>
        <dbReference type="SAM" id="Phobius"/>
    </source>
</evidence>
<feature type="transmembrane region" description="Helical" evidence="1">
    <location>
        <begin position="62"/>
        <end position="79"/>
    </location>
</feature>
<name>A0A2T7F712_9POAL</name>
<sequence length="80" mass="9326">MSHYYFKSSQESIKRKEMMLLVLHYGLMLPLVLLLHLFQGFQEYSTFTNGKLRRHLLSEHELLFLSGSVLFVAAIPLSLL</sequence>
<reference evidence="2 3" key="1">
    <citation type="submission" date="2018-04" db="EMBL/GenBank/DDBJ databases">
        <title>WGS assembly of Panicum hallii var. hallii HAL2.</title>
        <authorList>
            <person name="Lovell J."/>
            <person name="Jenkins J."/>
            <person name="Lowry D."/>
            <person name="Mamidi S."/>
            <person name="Sreedasyam A."/>
            <person name="Weng X."/>
            <person name="Barry K."/>
            <person name="Bonette J."/>
            <person name="Campitelli B."/>
            <person name="Daum C."/>
            <person name="Gordon S."/>
            <person name="Gould B."/>
            <person name="Lipzen A."/>
            <person name="MacQueen A."/>
            <person name="Palacio-Mejia J."/>
            <person name="Plott C."/>
            <person name="Shakirov E."/>
            <person name="Shu S."/>
            <person name="Yoshinaga Y."/>
            <person name="Zane M."/>
            <person name="Rokhsar D."/>
            <person name="Grimwood J."/>
            <person name="Schmutz J."/>
            <person name="Juenger T."/>
        </authorList>
    </citation>
    <scope>NUCLEOTIDE SEQUENCE [LARGE SCALE GENOMIC DNA]</scope>
    <source>
        <strain evidence="3">cv. HAL2</strain>
    </source>
</reference>